<dbReference type="PIRSF" id="PIRSF029171">
    <property type="entry name" value="Esterase_LipA"/>
    <property type="match status" value="1"/>
</dbReference>
<dbReference type="PANTHER" id="PTHR34853">
    <property type="match status" value="1"/>
</dbReference>
<evidence type="ECO:0000313" key="2">
    <source>
        <dbReference type="EMBL" id="KZM75245.1"/>
    </source>
</evidence>
<dbReference type="AlphaFoldDB" id="A0A161WPW2"/>
<dbReference type="Pfam" id="PF03583">
    <property type="entry name" value="LIP"/>
    <property type="match status" value="1"/>
</dbReference>
<organism evidence="2 3">
    <name type="scientific">Nocardia terpenica</name>
    <dbReference type="NCBI Taxonomy" id="455432"/>
    <lineage>
        <taxon>Bacteria</taxon>
        <taxon>Bacillati</taxon>
        <taxon>Actinomycetota</taxon>
        <taxon>Actinomycetes</taxon>
        <taxon>Mycobacteriales</taxon>
        <taxon>Nocardiaceae</taxon>
        <taxon>Nocardia</taxon>
    </lineage>
</organism>
<evidence type="ECO:0000313" key="3">
    <source>
        <dbReference type="Proteomes" id="UP000076512"/>
    </source>
</evidence>
<dbReference type="SUPFAM" id="SSF53474">
    <property type="entry name" value="alpha/beta-Hydrolases"/>
    <property type="match status" value="1"/>
</dbReference>
<feature type="signal peptide" evidence="1">
    <location>
        <begin position="1"/>
        <end position="26"/>
    </location>
</feature>
<evidence type="ECO:0000256" key="1">
    <source>
        <dbReference type="SAM" id="SignalP"/>
    </source>
</evidence>
<dbReference type="Gene3D" id="3.40.50.1820">
    <property type="entry name" value="alpha/beta hydrolase"/>
    <property type="match status" value="1"/>
</dbReference>
<dbReference type="Proteomes" id="UP000076512">
    <property type="component" value="Unassembled WGS sequence"/>
</dbReference>
<comment type="caution">
    <text evidence="2">The sequence shown here is derived from an EMBL/GenBank/DDBJ whole genome shotgun (WGS) entry which is preliminary data.</text>
</comment>
<dbReference type="PANTHER" id="PTHR34853:SF1">
    <property type="entry name" value="LIPASE 5"/>
    <property type="match status" value="1"/>
</dbReference>
<dbReference type="GO" id="GO:0004806">
    <property type="term" value="F:triacylglycerol lipase activity"/>
    <property type="evidence" value="ECO:0007669"/>
    <property type="project" value="InterPro"/>
</dbReference>
<dbReference type="RefSeq" id="WP_067582261.1">
    <property type="nucleotide sequence ID" value="NZ_JABMCZ010000001.1"/>
</dbReference>
<sequence>MFSLRKPVVAVAVSAVVLLMSSVAGAATALADPLPPMPPDQNQLPDLPKEPDLYRHLPAPDPATDPWYAPPPGLDSMANGQIVRTRDVGTYVTGIPMPLTTRQILFRTTDVRGRAAVTATTVLIPPVPWIGSPRPILSYQEAIDGSAALCNPSFTLRAGIFKEITLLAGFLAQGFAVAVTDFDGLDGTEFLTFGEGNLVLDGIRAAKNDPTLGLADSAAALYGYSGGGSGTARAAERHRAYAPELRILGAAEGGVPGDMVQIARHNISHDEGLANFSGPANFTMWLALANLSRSYPEVFDPAEYLTPEGQELLKNVRGRCVWTSALTGAYRPVSAYLRPGKSLDDPAIHNVLVEQSLGQPQNLPDMPVLMWHGIWDELLPFPDSIKSTVDAYWNSGVDLRYVTTPIPEHVAADLSVLPAAETWISAMLRGLPPGPRLRIGI</sequence>
<name>A0A161WPW2_9NOCA</name>
<feature type="chain" id="PRO_5007829183" evidence="1">
    <location>
        <begin position="27"/>
        <end position="441"/>
    </location>
</feature>
<dbReference type="OrthoDB" id="4365648at2"/>
<dbReference type="GO" id="GO:0016042">
    <property type="term" value="P:lipid catabolic process"/>
    <property type="evidence" value="ECO:0007669"/>
    <property type="project" value="InterPro"/>
</dbReference>
<dbReference type="Gene3D" id="1.10.260.130">
    <property type="match status" value="1"/>
</dbReference>
<proteinExistence type="predicted"/>
<dbReference type="InterPro" id="IPR005152">
    <property type="entry name" value="Lipase_secreted"/>
</dbReference>
<dbReference type="STRING" id="455432.AWN90_17695"/>
<dbReference type="EMBL" id="LWGR01000003">
    <property type="protein sequence ID" value="KZM75245.1"/>
    <property type="molecule type" value="Genomic_DNA"/>
</dbReference>
<reference evidence="2 3" key="1">
    <citation type="submission" date="2016-04" db="EMBL/GenBank/DDBJ databases">
        <authorList>
            <person name="Evans L.H."/>
            <person name="Alamgir A."/>
            <person name="Owens N."/>
            <person name="Weber N.D."/>
            <person name="Virtaneva K."/>
            <person name="Barbian K."/>
            <person name="Babar A."/>
            <person name="Rosenke K."/>
        </authorList>
    </citation>
    <scope>NUCLEOTIDE SEQUENCE [LARGE SCALE GENOMIC DNA]</scope>
    <source>
        <strain evidence="2 3">IFM 0406</strain>
    </source>
</reference>
<gene>
    <name evidence="2" type="ORF">AWN90_17695</name>
</gene>
<dbReference type="InterPro" id="IPR029058">
    <property type="entry name" value="AB_hydrolase_fold"/>
</dbReference>
<keyword evidence="3" id="KW-1185">Reference proteome</keyword>
<accession>A0A161WPW2</accession>
<protein>
    <submittedName>
        <fullName evidence="2">Triacylglycerol lipase</fullName>
    </submittedName>
</protein>
<keyword evidence="1" id="KW-0732">Signal</keyword>